<organism evidence="3 4">
    <name type="scientific">Collybia nuda</name>
    <dbReference type="NCBI Taxonomy" id="64659"/>
    <lineage>
        <taxon>Eukaryota</taxon>
        <taxon>Fungi</taxon>
        <taxon>Dikarya</taxon>
        <taxon>Basidiomycota</taxon>
        <taxon>Agaricomycotina</taxon>
        <taxon>Agaricomycetes</taxon>
        <taxon>Agaricomycetidae</taxon>
        <taxon>Agaricales</taxon>
        <taxon>Tricholomatineae</taxon>
        <taxon>Clitocybaceae</taxon>
        <taxon>Collybia</taxon>
    </lineage>
</organism>
<dbReference type="InterPro" id="IPR046985">
    <property type="entry name" value="IP5"/>
</dbReference>
<sequence length="965" mass="107214">MAVEEAIQALLRSSEEVKVVLETVNISPSTTTTTTGKALELRDPPDLHHRRVLAVVSHRDDWKGSEEGSIFICKYKASTHGTPKELETQHVFPIAGNFSISMAQVRRRTIDLGAQQPRPAAGAAPANSGFSLTIKPDRGLDAEPDSANLTYFTNDVQLLRATVHECKRLKEATELGEGVSISQSSPRFRWLLPYTSQQSSIHILSSIPQDLRFFYQPLHNRLSPASAGLSGDDAADIALISETWVLSKAREMSRKGRSRISVRIGTFNVNGKLPSQDLSTWLSGPVKTPISPISIPPLKKLSPLSLGEVEVARSSFYFRKKSPDSKSENSPPSQINSSSALSDGTNDVFEAEPVDVDPFPDIFALGFQELDLSTEALLYSTSSVREDAWCTAVFASLGEKGAMYEKLASKQLVGMLIIIMVKKSLRSCFSDITTSAAGAGILGVLGNKGGTAVRLKFTPESSGKAGIETPGPTILTFVNAHLAAFDDMVDKRNSDFQDLSRRLSFDSEVMDSTGLVPLPISVYESDALFWMGDLNYRIDLPDNDIRAILRFHNWEGRYASLLRFDQLKKSIRNKQAFVEFSENHINHIPTYRFSPGVPTDGLGYDLKRKPAWTDRILYMNAPSVSLQQLSYTAQPQITMSDHRPVAADFLVEVDLIDKDLHDNIARRLFREVGYIDEESSERTSIKLDTTSLDFGQVMYRKEVSRTVRLQNNSKVPCAYRFVPLEPTSEIHPQWMSITPMHGLILPSEVALITLTAYVDNNSAPTLNLSPKTLEATLILHTILGKDHFISVTGEYQYTCFSNELSRLTRLPGPIRSLTSPSDLRPENHPLNAPREIMRLVNWMMSEHASIDGLFILPAKEDIVDTIRECLDTGEEFPIIPNEADTEVHLAFAVVLLRLLDSLVEPIVPVSLHSKCTQMTSRDEAFEVCDLLTNIFTPILLRDDLDSSLPPVSPLAKRDFLMYFIS</sequence>
<dbReference type="InterPro" id="IPR000300">
    <property type="entry name" value="IPPc"/>
</dbReference>
<proteinExistence type="predicted"/>
<keyword evidence="3" id="KW-0540">Nuclease</keyword>
<evidence type="ECO:0000256" key="1">
    <source>
        <dbReference type="SAM" id="MobiDB-lite"/>
    </source>
</evidence>
<dbReference type="SUPFAM" id="SSF48350">
    <property type="entry name" value="GTPase activation domain, GAP"/>
    <property type="match status" value="1"/>
</dbReference>
<dbReference type="GO" id="GO:0004519">
    <property type="term" value="F:endonuclease activity"/>
    <property type="evidence" value="ECO:0007669"/>
    <property type="project" value="UniProtKB-KW"/>
</dbReference>
<dbReference type="Proteomes" id="UP000807353">
    <property type="component" value="Unassembled WGS sequence"/>
</dbReference>
<dbReference type="Gene3D" id="1.10.555.10">
    <property type="entry name" value="Rho GTPase activation protein"/>
    <property type="match status" value="1"/>
</dbReference>
<dbReference type="SMART" id="SM00128">
    <property type="entry name" value="IPPc"/>
    <property type="match status" value="1"/>
</dbReference>
<dbReference type="AlphaFoldDB" id="A0A9P5Y395"/>
<feature type="compositionally biased region" description="Polar residues" evidence="1">
    <location>
        <begin position="328"/>
        <end position="343"/>
    </location>
</feature>
<dbReference type="InterPro" id="IPR008936">
    <property type="entry name" value="Rho_GTPase_activation_prot"/>
</dbReference>
<dbReference type="GO" id="GO:0046856">
    <property type="term" value="P:phosphatidylinositol dephosphorylation"/>
    <property type="evidence" value="ECO:0007669"/>
    <property type="project" value="InterPro"/>
</dbReference>
<dbReference type="Pfam" id="PF21310">
    <property type="entry name" value="OCRL-like_ASH"/>
    <property type="match status" value="1"/>
</dbReference>
<keyword evidence="3" id="KW-0255">Endonuclease</keyword>
<dbReference type="InterPro" id="IPR048869">
    <property type="entry name" value="OCRL-1_2_ASH"/>
</dbReference>
<dbReference type="GO" id="GO:0004439">
    <property type="term" value="F:phosphatidylinositol-4,5-bisphosphate 5-phosphatase activity"/>
    <property type="evidence" value="ECO:0007669"/>
    <property type="project" value="TreeGrafter"/>
</dbReference>
<dbReference type="Gene3D" id="3.60.10.10">
    <property type="entry name" value="Endonuclease/exonuclease/phosphatase"/>
    <property type="match status" value="1"/>
</dbReference>
<comment type="caution">
    <text evidence="3">The sequence shown here is derived from an EMBL/GenBank/DDBJ whole genome shotgun (WGS) entry which is preliminary data.</text>
</comment>
<evidence type="ECO:0000259" key="2">
    <source>
        <dbReference type="SMART" id="SM00128"/>
    </source>
</evidence>
<evidence type="ECO:0000313" key="3">
    <source>
        <dbReference type="EMBL" id="KAF9460415.1"/>
    </source>
</evidence>
<feature type="domain" description="Inositol polyphosphate-related phosphatase" evidence="2">
    <location>
        <begin position="258"/>
        <end position="657"/>
    </location>
</feature>
<dbReference type="EMBL" id="MU150299">
    <property type="protein sequence ID" value="KAF9460415.1"/>
    <property type="molecule type" value="Genomic_DNA"/>
</dbReference>
<dbReference type="OrthoDB" id="7862313at2759"/>
<dbReference type="InterPro" id="IPR036691">
    <property type="entry name" value="Endo/exonu/phosph_ase_sf"/>
</dbReference>
<accession>A0A9P5Y395</accession>
<gene>
    <name evidence="3" type="ORF">BDZ94DRAFT_1266187</name>
</gene>
<evidence type="ECO:0000313" key="4">
    <source>
        <dbReference type="Proteomes" id="UP000807353"/>
    </source>
</evidence>
<reference evidence="3" key="1">
    <citation type="submission" date="2020-11" db="EMBL/GenBank/DDBJ databases">
        <authorList>
            <consortium name="DOE Joint Genome Institute"/>
            <person name="Ahrendt S."/>
            <person name="Riley R."/>
            <person name="Andreopoulos W."/>
            <person name="Labutti K."/>
            <person name="Pangilinan J."/>
            <person name="Ruiz-Duenas F.J."/>
            <person name="Barrasa J.M."/>
            <person name="Sanchez-Garcia M."/>
            <person name="Camarero S."/>
            <person name="Miyauchi S."/>
            <person name="Serrano A."/>
            <person name="Linde D."/>
            <person name="Babiker R."/>
            <person name="Drula E."/>
            <person name="Ayuso-Fernandez I."/>
            <person name="Pacheco R."/>
            <person name="Padilla G."/>
            <person name="Ferreira P."/>
            <person name="Barriuso J."/>
            <person name="Kellner H."/>
            <person name="Castanera R."/>
            <person name="Alfaro M."/>
            <person name="Ramirez L."/>
            <person name="Pisabarro A.G."/>
            <person name="Kuo A."/>
            <person name="Tritt A."/>
            <person name="Lipzen A."/>
            <person name="He G."/>
            <person name="Yan M."/>
            <person name="Ng V."/>
            <person name="Cullen D."/>
            <person name="Martin F."/>
            <person name="Rosso M.-N."/>
            <person name="Henrissat B."/>
            <person name="Hibbett D."/>
            <person name="Martinez A.T."/>
            <person name="Grigoriev I.V."/>
        </authorList>
    </citation>
    <scope>NUCLEOTIDE SEQUENCE</scope>
    <source>
        <strain evidence="3">CBS 247.69</strain>
    </source>
</reference>
<protein>
    <submittedName>
        <fullName evidence="3">Endonuclease/exonuclease/phosphatase</fullName>
    </submittedName>
</protein>
<dbReference type="Pfam" id="PF22669">
    <property type="entry name" value="Exo_endo_phos2"/>
    <property type="match status" value="1"/>
</dbReference>
<dbReference type="PANTHER" id="PTHR11200:SF300">
    <property type="entry name" value="TYPE II INOSITOL 1,4,5-TRISPHOSPHATE 5-PHOSPHATASE"/>
    <property type="match status" value="1"/>
</dbReference>
<feature type="region of interest" description="Disordered" evidence="1">
    <location>
        <begin position="321"/>
        <end position="343"/>
    </location>
</feature>
<dbReference type="Gene3D" id="2.60.40.10">
    <property type="entry name" value="Immunoglobulins"/>
    <property type="match status" value="1"/>
</dbReference>
<keyword evidence="3" id="KW-0378">Hydrolase</keyword>
<keyword evidence="4" id="KW-1185">Reference proteome</keyword>
<name>A0A9P5Y395_9AGAR</name>
<dbReference type="InterPro" id="IPR013783">
    <property type="entry name" value="Ig-like_fold"/>
</dbReference>
<dbReference type="SUPFAM" id="SSF56219">
    <property type="entry name" value="DNase I-like"/>
    <property type="match status" value="1"/>
</dbReference>
<dbReference type="PANTHER" id="PTHR11200">
    <property type="entry name" value="INOSITOL 5-PHOSPHATASE"/>
    <property type="match status" value="1"/>
</dbReference>